<dbReference type="EMBL" id="JAQJJM010000004">
    <property type="protein sequence ID" value="MDN5131527.1"/>
    <property type="molecule type" value="Genomic_DNA"/>
</dbReference>
<accession>A0AAP4UY81</accession>
<dbReference type="AlphaFoldDB" id="A0AAP4UY81"/>
<dbReference type="Pfam" id="PF01381">
    <property type="entry name" value="HTH_3"/>
    <property type="match status" value="1"/>
</dbReference>
<protein>
    <submittedName>
        <fullName evidence="2">Helix-turn-helix domain-containing protein</fullName>
    </submittedName>
</protein>
<proteinExistence type="predicted"/>
<dbReference type="GO" id="GO:0003677">
    <property type="term" value="F:DNA binding"/>
    <property type="evidence" value="ECO:0007669"/>
    <property type="project" value="InterPro"/>
</dbReference>
<dbReference type="SUPFAM" id="SSF47413">
    <property type="entry name" value="lambda repressor-like DNA-binding domains"/>
    <property type="match status" value="1"/>
</dbReference>
<reference evidence="2" key="1">
    <citation type="journal article" date="2023" name="Microorganisms">
        <title>Genomic Characterization of Arcobacter butzleri Strains Isolated from Various Sources in Lithuania.</title>
        <authorList>
            <person name="Uljanovas D."/>
            <person name="Golz G."/>
            <person name="Fleischmann S."/>
            <person name="Kudirkiene E."/>
            <person name="Kasetiene N."/>
            <person name="Grineviciene A."/>
            <person name="Tamuleviciene E."/>
            <person name="Aksomaitiene J."/>
            <person name="Alter T."/>
            <person name="Malakauskas M."/>
        </authorList>
    </citation>
    <scope>NUCLEOTIDE SEQUENCE</scope>
    <source>
        <strain evidence="2">H19</strain>
    </source>
</reference>
<reference evidence="2" key="2">
    <citation type="submission" date="2023-01" db="EMBL/GenBank/DDBJ databases">
        <authorList>
            <person name="Uljanovas D."/>
        </authorList>
    </citation>
    <scope>NUCLEOTIDE SEQUENCE</scope>
    <source>
        <strain evidence="2">H19</strain>
    </source>
</reference>
<name>A0AAP4UY81_9BACT</name>
<organism evidence="2 3">
    <name type="scientific">Aliarcobacter butzleri</name>
    <dbReference type="NCBI Taxonomy" id="28197"/>
    <lineage>
        <taxon>Bacteria</taxon>
        <taxon>Pseudomonadati</taxon>
        <taxon>Campylobacterota</taxon>
        <taxon>Epsilonproteobacteria</taxon>
        <taxon>Campylobacterales</taxon>
        <taxon>Arcobacteraceae</taxon>
        <taxon>Aliarcobacter</taxon>
    </lineage>
</organism>
<feature type="domain" description="HTH cro/C1-type" evidence="1">
    <location>
        <begin position="6"/>
        <end position="60"/>
    </location>
</feature>
<evidence type="ECO:0000313" key="3">
    <source>
        <dbReference type="Proteomes" id="UP001171508"/>
    </source>
</evidence>
<evidence type="ECO:0000313" key="2">
    <source>
        <dbReference type="EMBL" id="MDN5131527.1"/>
    </source>
</evidence>
<evidence type="ECO:0000259" key="1">
    <source>
        <dbReference type="PROSITE" id="PS50943"/>
    </source>
</evidence>
<dbReference type="RefSeq" id="WP_152058436.1">
    <property type="nucleotide sequence ID" value="NZ_CABVSS010000003.1"/>
</dbReference>
<dbReference type="PROSITE" id="PS50943">
    <property type="entry name" value="HTH_CROC1"/>
    <property type="match status" value="1"/>
</dbReference>
<dbReference type="SMART" id="SM00530">
    <property type="entry name" value="HTH_XRE"/>
    <property type="match status" value="1"/>
</dbReference>
<dbReference type="CDD" id="cd00093">
    <property type="entry name" value="HTH_XRE"/>
    <property type="match status" value="1"/>
</dbReference>
<dbReference type="InterPro" id="IPR010982">
    <property type="entry name" value="Lambda_DNA-bd_dom_sf"/>
</dbReference>
<comment type="caution">
    <text evidence="2">The sequence shown here is derived from an EMBL/GenBank/DDBJ whole genome shotgun (WGS) entry which is preliminary data.</text>
</comment>
<dbReference type="Proteomes" id="UP001171508">
    <property type="component" value="Unassembled WGS sequence"/>
</dbReference>
<dbReference type="InterPro" id="IPR001387">
    <property type="entry name" value="Cro/C1-type_HTH"/>
</dbReference>
<gene>
    <name evidence="2" type="ORF">PJV92_02190</name>
</gene>
<sequence length="222" mass="26190">MSGAEIRKIRKYLNLSQEEFGLELGVSQRAVSSWESDTNEITVSAITKIYNKWDISPNSIILGGTELNLVIDRLLFLSKNNNKEKEIINFIKEYLRKDMELELNRLINSIKGNTFMQKLSETWSGRGERILLVFYYFIEHLENSNLAIIKKQTLVDLVEKFNIPIKVRAKHFFVINKKDKENFKEWIIDSFNDLDAENLVNNLSKTKEFIKNEVNYLNRYWI</sequence>
<dbReference type="Gene3D" id="1.10.260.40">
    <property type="entry name" value="lambda repressor-like DNA-binding domains"/>
    <property type="match status" value="1"/>
</dbReference>